<dbReference type="AlphaFoldDB" id="A0A1J5T245"/>
<reference evidence="2" key="1">
    <citation type="submission" date="2016-10" db="EMBL/GenBank/DDBJ databases">
        <title>Sequence of Gallionella enrichment culture.</title>
        <authorList>
            <person name="Poehlein A."/>
            <person name="Muehling M."/>
            <person name="Daniel R."/>
        </authorList>
    </citation>
    <scope>NUCLEOTIDE SEQUENCE</scope>
</reference>
<gene>
    <name evidence="2" type="ORF">GALL_117360</name>
</gene>
<evidence type="ECO:0000313" key="2">
    <source>
        <dbReference type="EMBL" id="OIR06262.1"/>
    </source>
</evidence>
<sequence>MTTPPSPPESEKLQAAHRILSAAQSFLDASRSLRDIHVLTERMIAELLQRDSDRPLRDKTLAHVAAYFRHQLAASGPADRRLEEARHFTQEVLALILRVRRSRGEAPPAPTEIDGYLAEEQVAVDTDDCDTEADSALMEASADSPAADAPTRIILVPPPRPEKHEDFPSLLAAALRYRVGVITSYFQRWNPRVSRVMPLPFLLAVPFGERLNRLMDEVIAPAMLDSRPVRVLATRHVWNQMESKDFWTFAEQQGHMDCLRLAWQDAWNRLRPHLMTRAGHQVLKSHPALADLRARLASEDYALPRIGNREIDLLSSFLDPAYARTPLEQAWTKLRQTYEQELDRRVYQDQARAGALRDSLLACFQPFTNPTAEFLAMLCYWNFPHLTLSFLTAFTHNHGTNREQRLRRIPYLMWYLDRPEAEQALVEDDALVEKVSRRAALRKQQAREEEERARDATLGGVSWKA</sequence>
<name>A0A1J5T245_9ZZZZ</name>
<organism evidence="2">
    <name type="scientific">mine drainage metagenome</name>
    <dbReference type="NCBI Taxonomy" id="410659"/>
    <lineage>
        <taxon>unclassified sequences</taxon>
        <taxon>metagenomes</taxon>
        <taxon>ecological metagenomes</taxon>
    </lineage>
</organism>
<accession>A0A1J5T245</accession>
<dbReference type="EMBL" id="MLJW01000045">
    <property type="protein sequence ID" value="OIR06262.1"/>
    <property type="molecule type" value="Genomic_DNA"/>
</dbReference>
<comment type="caution">
    <text evidence="2">The sequence shown here is derived from an EMBL/GenBank/DDBJ whole genome shotgun (WGS) entry which is preliminary data.</text>
</comment>
<protein>
    <submittedName>
        <fullName evidence="2">Uncharacterized protein</fullName>
    </submittedName>
</protein>
<feature type="region of interest" description="Disordered" evidence="1">
    <location>
        <begin position="442"/>
        <end position="465"/>
    </location>
</feature>
<feature type="compositionally biased region" description="Basic and acidic residues" evidence="1">
    <location>
        <begin position="445"/>
        <end position="455"/>
    </location>
</feature>
<proteinExistence type="predicted"/>
<evidence type="ECO:0000256" key="1">
    <source>
        <dbReference type="SAM" id="MobiDB-lite"/>
    </source>
</evidence>